<feature type="domain" description="Kinesin motor" evidence="2">
    <location>
        <begin position="31"/>
        <end position="370"/>
    </location>
</feature>
<dbReference type="RefSeq" id="XP_033594298.1">
    <property type="nucleotide sequence ID" value="XM_033730429.1"/>
</dbReference>
<dbReference type="InterPro" id="IPR001752">
    <property type="entry name" value="Kinesin_motor_dom"/>
</dbReference>
<dbReference type="Gene3D" id="3.40.850.10">
    <property type="entry name" value="Kinesin motor domain"/>
    <property type="match status" value="1"/>
</dbReference>
<dbReference type="GO" id="GO:0016787">
    <property type="term" value="F:hydrolase activity"/>
    <property type="evidence" value="ECO:0007669"/>
    <property type="project" value="UniProtKB-KW"/>
</dbReference>
<keyword evidence="1" id="KW-0067">ATP-binding</keyword>
<evidence type="ECO:0000256" key="1">
    <source>
        <dbReference type="PROSITE-ProRule" id="PRU00283"/>
    </source>
</evidence>
<keyword evidence="1" id="KW-0547">Nucleotide-binding</keyword>
<comment type="similarity">
    <text evidence="1">Belongs to the TRAFAC class myosin-kinesin ATPase superfamily. Kinesin family.</text>
</comment>
<dbReference type="PANTHER" id="PTHR47969:SF29">
    <property type="entry name" value="KINESIN-LIKE PROTEIN"/>
    <property type="match status" value="1"/>
</dbReference>
<reference evidence="3" key="1">
    <citation type="journal article" date="2020" name="Stud. Mycol.">
        <title>101 Dothideomycetes genomes: a test case for predicting lifestyles and emergence of pathogens.</title>
        <authorList>
            <person name="Haridas S."/>
            <person name="Albert R."/>
            <person name="Binder M."/>
            <person name="Bloem J."/>
            <person name="Labutti K."/>
            <person name="Salamov A."/>
            <person name="Andreopoulos B."/>
            <person name="Baker S."/>
            <person name="Barry K."/>
            <person name="Bills G."/>
            <person name="Bluhm B."/>
            <person name="Cannon C."/>
            <person name="Castanera R."/>
            <person name="Culley D."/>
            <person name="Daum C."/>
            <person name="Ezra D."/>
            <person name="Gonzalez J."/>
            <person name="Henrissat B."/>
            <person name="Kuo A."/>
            <person name="Liang C."/>
            <person name="Lipzen A."/>
            <person name="Lutzoni F."/>
            <person name="Magnuson J."/>
            <person name="Mondo S."/>
            <person name="Nolan M."/>
            <person name="Ohm R."/>
            <person name="Pangilinan J."/>
            <person name="Park H.-J."/>
            <person name="Ramirez L."/>
            <person name="Alfaro M."/>
            <person name="Sun H."/>
            <person name="Tritt A."/>
            <person name="Yoshinaga Y."/>
            <person name="Zwiers L.-H."/>
            <person name="Turgeon B."/>
            <person name="Goodwin S."/>
            <person name="Spatafora J."/>
            <person name="Crous P."/>
            <person name="Grigoriev I."/>
        </authorList>
    </citation>
    <scope>NUCLEOTIDE SEQUENCE</scope>
    <source>
        <strain evidence="3">CBS 113389</strain>
    </source>
</reference>
<feature type="binding site" evidence="1">
    <location>
        <begin position="127"/>
        <end position="134"/>
    </location>
    <ligand>
        <name>ATP</name>
        <dbReference type="ChEBI" id="CHEBI:30616"/>
    </ligand>
</feature>
<dbReference type="GO" id="GO:0007018">
    <property type="term" value="P:microtubule-based movement"/>
    <property type="evidence" value="ECO:0007669"/>
    <property type="project" value="InterPro"/>
</dbReference>
<sequence length="371" mass="40714">MDQFYLDNAKLYQQLVGALDQPARPELNKSDIVTAARIRPMLEEDHAAGFPCAIYPTTTHTPGELQTVYLHDLHNHPRGRPVLKSSKHEVDRVYGETATTETIYADLVVELVAFARQGGIGTLFAYGQTGSGKTYTISQLQRLVAVSLTEEVVLAEQDIHVTIVDLAGNSAFDLLDSRKPISVWQDSAGDMQLAGAKECQVGSAVEMLSLIDQAATYRRTASTLRNDASSRSHSICRVRICNKHTTPDAPGGILFLVDLAGSEAARDVTSHGADRRRETKEINISLSVLKDCIRGKAQYTLLKSRGSERELRQLHIPSRHSTLTKVLKHVFDPWASRPCKTAVIACLNPSLADVVSSNNTLKYAKMLRAPA</sequence>
<dbReference type="GO" id="GO:0051231">
    <property type="term" value="P:spindle elongation"/>
    <property type="evidence" value="ECO:0007669"/>
    <property type="project" value="TreeGrafter"/>
</dbReference>
<dbReference type="GO" id="GO:0008017">
    <property type="term" value="F:microtubule binding"/>
    <property type="evidence" value="ECO:0007669"/>
    <property type="project" value="InterPro"/>
</dbReference>
<protein>
    <submittedName>
        <fullName evidence="3">P-loop containing nucleoside triphosphate hydrolase protein</fullName>
    </submittedName>
</protein>
<dbReference type="Proteomes" id="UP000799767">
    <property type="component" value="Unassembled WGS sequence"/>
</dbReference>
<evidence type="ECO:0000313" key="4">
    <source>
        <dbReference type="Proteomes" id="UP000799767"/>
    </source>
</evidence>
<dbReference type="AlphaFoldDB" id="A0A6A6Q6R7"/>
<proteinExistence type="inferred from homology"/>
<accession>A0A6A6Q6R7</accession>
<dbReference type="GeneID" id="54471431"/>
<keyword evidence="4" id="KW-1185">Reference proteome</keyword>
<dbReference type="InterPro" id="IPR036961">
    <property type="entry name" value="Kinesin_motor_dom_sf"/>
</dbReference>
<dbReference type="SMART" id="SM00129">
    <property type="entry name" value="KISc"/>
    <property type="match status" value="1"/>
</dbReference>
<dbReference type="SUPFAM" id="SSF52540">
    <property type="entry name" value="P-loop containing nucleoside triphosphate hydrolases"/>
    <property type="match status" value="1"/>
</dbReference>
<dbReference type="GO" id="GO:0005875">
    <property type="term" value="C:microtubule associated complex"/>
    <property type="evidence" value="ECO:0007669"/>
    <property type="project" value="TreeGrafter"/>
</dbReference>
<keyword evidence="3" id="KW-0378">Hydrolase</keyword>
<gene>
    <name evidence="3" type="ORF">BDY17DRAFT_243405</name>
</gene>
<dbReference type="PROSITE" id="PS50067">
    <property type="entry name" value="KINESIN_MOTOR_2"/>
    <property type="match status" value="1"/>
</dbReference>
<dbReference type="InterPro" id="IPR027417">
    <property type="entry name" value="P-loop_NTPase"/>
</dbReference>
<evidence type="ECO:0000259" key="2">
    <source>
        <dbReference type="PROSITE" id="PS50067"/>
    </source>
</evidence>
<name>A0A6A6Q6R7_9PEZI</name>
<dbReference type="GO" id="GO:0003777">
    <property type="term" value="F:microtubule motor activity"/>
    <property type="evidence" value="ECO:0007669"/>
    <property type="project" value="InterPro"/>
</dbReference>
<evidence type="ECO:0000313" key="3">
    <source>
        <dbReference type="EMBL" id="KAF2487729.1"/>
    </source>
</evidence>
<dbReference type="OrthoDB" id="3176171at2759"/>
<dbReference type="GO" id="GO:0005524">
    <property type="term" value="F:ATP binding"/>
    <property type="evidence" value="ECO:0007669"/>
    <property type="project" value="UniProtKB-UniRule"/>
</dbReference>
<organism evidence="3 4">
    <name type="scientific">Neohortaea acidophila</name>
    <dbReference type="NCBI Taxonomy" id="245834"/>
    <lineage>
        <taxon>Eukaryota</taxon>
        <taxon>Fungi</taxon>
        <taxon>Dikarya</taxon>
        <taxon>Ascomycota</taxon>
        <taxon>Pezizomycotina</taxon>
        <taxon>Dothideomycetes</taxon>
        <taxon>Dothideomycetidae</taxon>
        <taxon>Mycosphaerellales</taxon>
        <taxon>Teratosphaeriaceae</taxon>
        <taxon>Neohortaea</taxon>
    </lineage>
</organism>
<keyword evidence="1" id="KW-0505">Motor protein</keyword>
<dbReference type="Pfam" id="PF00225">
    <property type="entry name" value="Kinesin"/>
    <property type="match status" value="1"/>
</dbReference>
<dbReference type="InterPro" id="IPR027640">
    <property type="entry name" value="Kinesin-like_fam"/>
</dbReference>
<dbReference type="GO" id="GO:0007052">
    <property type="term" value="P:mitotic spindle organization"/>
    <property type="evidence" value="ECO:0007669"/>
    <property type="project" value="TreeGrafter"/>
</dbReference>
<dbReference type="PRINTS" id="PR00380">
    <property type="entry name" value="KINESINHEAVY"/>
</dbReference>
<dbReference type="EMBL" id="MU001631">
    <property type="protein sequence ID" value="KAF2487729.1"/>
    <property type="molecule type" value="Genomic_DNA"/>
</dbReference>
<dbReference type="PANTHER" id="PTHR47969">
    <property type="entry name" value="CHROMOSOME-ASSOCIATED KINESIN KIF4A-RELATED"/>
    <property type="match status" value="1"/>
</dbReference>